<organism evidence="4">
    <name type="scientific">marine sediment metagenome</name>
    <dbReference type="NCBI Taxonomy" id="412755"/>
    <lineage>
        <taxon>unclassified sequences</taxon>
        <taxon>metagenomes</taxon>
        <taxon>ecological metagenomes</taxon>
    </lineage>
</organism>
<dbReference type="SUPFAM" id="SSF55729">
    <property type="entry name" value="Acyl-CoA N-acyltransferases (Nat)"/>
    <property type="match status" value="1"/>
</dbReference>
<dbReference type="InterPro" id="IPR016181">
    <property type="entry name" value="Acyl_CoA_acyltransferase"/>
</dbReference>
<sequence>MRIRGARPDDAEALAAIWNVMIRETLFTFTVEEKSPDGIAAMINDRPDAFWVADAGGLIGFVTYGQFRAGPGYAASVEHSIVLTKVAQGRGIGRALMTKAFDSAAQQGCHVMIAAISGANPGAVAFHDALGFLPVGRLPEVGRKRDQWIDLILMQKMLSGR</sequence>
<dbReference type="PROSITE" id="PS51186">
    <property type="entry name" value="GNAT"/>
    <property type="match status" value="1"/>
</dbReference>
<protein>
    <recommendedName>
        <fullName evidence="3">N-acetyltransferase domain-containing protein</fullName>
    </recommendedName>
</protein>
<evidence type="ECO:0000256" key="1">
    <source>
        <dbReference type="ARBA" id="ARBA00022679"/>
    </source>
</evidence>
<evidence type="ECO:0000259" key="3">
    <source>
        <dbReference type="PROSITE" id="PS51186"/>
    </source>
</evidence>
<name>A0A0F9RFC9_9ZZZZ</name>
<dbReference type="EMBL" id="LAZR01000894">
    <property type="protein sequence ID" value="KKN55240.1"/>
    <property type="molecule type" value="Genomic_DNA"/>
</dbReference>
<dbReference type="Pfam" id="PF00583">
    <property type="entry name" value="Acetyltransf_1"/>
    <property type="match status" value="1"/>
</dbReference>
<keyword evidence="2" id="KW-0012">Acyltransferase</keyword>
<dbReference type="AlphaFoldDB" id="A0A0F9RFC9"/>
<dbReference type="GO" id="GO:0016747">
    <property type="term" value="F:acyltransferase activity, transferring groups other than amino-acyl groups"/>
    <property type="evidence" value="ECO:0007669"/>
    <property type="project" value="InterPro"/>
</dbReference>
<comment type="caution">
    <text evidence="4">The sequence shown here is derived from an EMBL/GenBank/DDBJ whole genome shotgun (WGS) entry which is preliminary data.</text>
</comment>
<dbReference type="Gene3D" id="3.40.630.30">
    <property type="match status" value="1"/>
</dbReference>
<gene>
    <name evidence="4" type="ORF">LCGC14_0584350</name>
</gene>
<dbReference type="InterPro" id="IPR000182">
    <property type="entry name" value="GNAT_dom"/>
</dbReference>
<feature type="domain" description="N-acetyltransferase" evidence="3">
    <location>
        <begin position="1"/>
        <end position="159"/>
    </location>
</feature>
<proteinExistence type="predicted"/>
<dbReference type="PANTHER" id="PTHR43072:SF23">
    <property type="entry name" value="UPF0039 PROTEIN C11D3.02C"/>
    <property type="match status" value="1"/>
</dbReference>
<reference evidence="4" key="1">
    <citation type="journal article" date="2015" name="Nature">
        <title>Complex archaea that bridge the gap between prokaryotes and eukaryotes.</title>
        <authorList>
            <person name="Spang A."/>
            <person name="Saw J.H."/>
            <person name="Jorgensen S.L."/>
            <person name="Zaremba-Niedzwiedzka K."/>
            <person name="Martijn J."/>
            <person name="Lind A.E."/>
            <person name="van Eijk R."/>
            <person name="Schleper C."/>
            <person name="Guy L."/>
            <person name="Ettema T.J."/>
        </authorList>
    </citation>
    <scope>NUCLEOTIDE SEQUENCE</scope>
</reference>
<dbReference type="CDD" id="cd04301">
    <property type="entry name" value="NAT_SF"/>
    <property type="match status" value="1"/>
</dbReference>
<evidence type="ECO:0000256" key="2">
    <source>
        <dbReference type="ARBA" id="ARBA00023315"/>
    </source>
</evidence>
<dbReference type="PANTHER" id="PTHR43072">
    <property type="entry name" value="N-ACETYLTRANSFERASE"/>
    <property type="match status" value="1"/>
</dbReference>
<evidence type="ECO:0000313" key="4">
    <source>
        <dbReference type="EMBL" id="KKN55240.1"/>
    </source>
</evidence>
<keyword evidence="1" id="KW-0808">Transferase</keyword>
<accession>A0A0F9RFC9</accession>